<gene>
    <name evidence="2" type="ORF">FYJ85_06755</name>
</gene>
<dbReference type="GO" id="GO:0015628">
    <property type="term" value="P:protein secretion by the type II secretion system"/>
    <property type="evidence" value="ECO:0007669"/>
    <property type="project" value="InterPro"/>
</dbReference>
<proteinExistence type="predicted"/>
<dbReference type="NCBIfam" id="TIGR02532">
    <property type="entry name" value="IV_pilin_GFxxxE"/>
    <property type="match status" value="1"/>
</dbReference>
<reference evidence="2 3" key="1">
    <citation type="submission" date="2019-08" db="EMBL/GenBank/DDBJ databases">
        <title>In-depth cultivation of the pig gut microbiome towards novel bacterial diversity and tailored functional studies.</title>
        <authorList>
            <person name="Wylensek D."/>
            <person name="Hitch T.C.A."/>
            <person name="Clavel T."/>
        </authorList>
    </citation>
    <scope>NUCLEOTIDE SEQUENCE [LARGE SCALE GENOMIC DNA]</scope>
    <source>
        <strain evidence="2 3">BBE-744-WT-12</strain>
    </source>
</reference>
<dbReference type="InterPro" id="IPR012902">
    <property type="entry name" value="N_methyl_site"/>
</dbReference>
<name>A0A844G0S8_9BACT</name>
<dbReference type="GO" id="GO:0015627">
    <property type="term" value="C:type II protein secretion system complex"/>
    <property type="evidence" value="ECO:0007669"/>
    <property type="project" value="InterPro"/>
</dbReference>
<dbReference type="InterPro" id="IPR000983">
    <property type="entry name" value="Bac_GSPG_pilin"/>
</dbReference>
<protein>
    <submittedName>
        <fullName evidence="2">Type II secretion system protein</fullName>
    </submittedName>
</protein>
<dbReference type="AlphaFoldDB" id="A0A844G0S8"/>
<keyword evidence="3" id="KW-1185">Reference proteome</keyword>
<evidence type="ECO:0000313" key="2">
    <source>
        <dbReference type="EMBL" id="MST96743.1"/>
    </source>
</evidence>
<dbReference type="Proteomes" id="UP000435649">
    <property type="component" value="Unassembled WGS sequence"/>
</dbReference>
<dbReference type="EMBL" id="VUNS01000005">
    <property type="protein sequence ID" value="MST96743.1"/>
    <property type="molecule type" value="Genomic_DNA"/>
</dbReference>
<dbReference type="InterPro" id="IPR045584">
    <property type="entry name" value="Pilin-like"/>
</dbReference>
<accession>A0A844G0S8</accession>
<keyword evidence="1" id="KW-0488">Methylation</keyword>
<evidence type="ECO:0000313" key="3">
    <source>
        <dbReference type="Proteomes" id="UP000435649"/>
    </source>
</evidence>
<dbReference type="PRINTS" id="PR00813">
    <property type="entry name" value="BCTERIALGSPG"/>
</dbReference>
<sequence>MRKPFTLIELLVVIAIIAILASMLLPALQQARARAQSTKCQNNLGQLLKAQQFYALDNRDLMVFTAQQNGWTAYWMWMLRNQTKLLPNNTSFLCPSNPNSKTYNDWNNYGMWRPGGTGGIGYGDQSWKNRRDELGNFIVIQTNPEFIGYRVSGMKLPSGMIIYADSAESPSGKQIAYWSSQEYLDGSKGIHTLHANRANCSFADGHIASLTAEQLHDTALKVKVTYTQNLAPKTVN</sequence>
<organism evidence="2 3">
    <name type="scientific">Victivallis lenta</name>
    <dbReference type="NCBI Taxonomy" id="2606640"/>
    <lineage>
        <taxon>Bacteria</taxon>
        <taxon>Pseudomonadati</taxon>
        <taxon>Lentisphaerota</taxon>
        <taxon>Lentisphaeria</taxon>
        <taxon>Victivallales</taxon>
        <taxon>Victivallaceae</taxon>
        <taxon>Victivallis</taxon>
    </lineage>
</organism>
<dbReference type="RefSeq" id="WP_154417474.1">
    <property type="nucleotide sequence ID" value="NZ_VUNS01000005.1"/>
</dbReference>
<dbReference type="PANTHER" id="PTHR30093">
    <property type="entry name" value="GENERAL SECRETION PATHWAY PROTEIN G"/>
    <property type="match status" value="1"/>
</dbReference>
<evidence type="ECO:0000256" key="1">
    <source>
        <dbReference type="ARBA" id="ARBA00022481"/>
    </source>
</evidence>
<dbReference type="Gene3D" id="3.30.700.10">
    <property type="entry name" value="Glycoprotein, Type 4 Pilin"/>
    <property type="match status" value="1"/>
</dbReference>
<dbReference type="SUPFAM" id="SSF54523">
    <property type="entry name" value="Pili subunits"/>
    <property type="match status" value="1"/>
</dbReference>
<comment type="caution">
    <text evidence="2">The sequence shown here is derived from an EMBL/GenBank/DDBJ whole genome shotgun (WGS) entry which is preliminary data.</text>
</comment>